<proteinExistence type="predicted"/>
<organism evidence="1 2">
    <name type="scientific">Dendrolimus kikuchii</name>
    <dbReference type="NCBI Taxonomy" id="765133"/>
    <lineage>
        <taxon>Eukaryota</taxon>
        <taxon>Metazoa</taxon>
        <taxon>Ecdysozoa</taxon>
        <taxon>Arthropoda</taxon>
        <taxon>Hexapoda</taxon>
        <taxon>Insecta</taxon>
        <taxon>Pterygota</taxon>
        <taxon>Neoptera</taxon>
        <taxon>Endopterygota</taxon>
        <taxon>Lepidoptera</taxon>
        <taxon>Glossata</taxon>
        <taxon>Ditrysia</taxon>
        <taxon>Bombycoidea</taxon>
        <taxon>Lasiocampidae</taxon>
        <taxon>Dendrolimus</taxon>
    </lineage>
</organism>
<keyword evidence="2" id="KW-1185">Reference proteome</keyword>
<protein>
    <submittedName>
        <fullName evidence="1">Uncharacterized protein</fullName>
    </submittedName>
</protein>
<evidence type="ECO:0000313" key="1">
    <source>
        <dbReference type="EMBL" id="KAJ0183294.1"/>
    </source>
</evidence>
<sequence length="332" mass="36343">MIMYVVLIIAICILVAALHLYLDKKVIYTNLHNRHVVVTGGSSGIGKAAAKEAASLGANVTVIGRDVGKLEKAVKEISAKCLDNSKQRIQYAPLDVTSDYKTIEDCFTSLETEIGPIFMLINCAGMCICGEFDKMQIEDIKQMIDLNYFGSAYPTRCVLPKMKKRKEGIIVFVSSEAALIGIFGYSAYSAGKWAVRGLAEAVSMEMVGTGVRMMLSFPPDTDTPGLKEENLTKPEVTKAISGTGGLHAPDIVGKQMIQDALVGKNYSVYSFSGHLLIIIYGGLIENASQILTQICFMSCLRAFLIPTLLSFHNLIRKYRKVTNESEQSQKTK</sequence>
<dbReference type="EMBL" id="CM034388">
    <property type="protein sequence ID" value="KAJ0183294.1"/>
    <property type="molecule type" value="Genomic_DNA"/>
</dbReference>
<reference evidence="1 2" key="1">
    <citation type="journal article" date="2021" name="Front. Genet.">
        <title>Chromosome-Level Genome Assembly Reveals Significant Gene Expansion in the Toll and IMD Signaling Pathways of Dendrolimus kikuchii.</title>
        <authorList>
            <person name="Zhou J."/>
            <person name="Wu P."/>
            <person name="Xiong Z."/>
            <person name="Liu N."/>
            <person name="Zhao N."/>
            <person name="Ji M."/>
            <person name="Qiu Y."/>
            <person name="Yang B."/>
        </authorList>
    </citation>
    <scope>NUCLEOTIDE SEQUENCE [LARGE SCALE GENOMIC DNA]</scope>
    <source>
        <strain evidence="1">Ann1</strain>
    </source>
</reference>
<gene>
    <name evidence="1" type="ORF">K1T71_001270</name>
</gene>
<comment type="caution">
    <text evidence="1">The sequence shown here is derived from an EMBL/GenBank/DDBJ whole genome shotgun (WGS) entry which is preliminary data.</text>
</comment>
<accession>A0ACC1DHS7</accession>
<name>A0ACC1DHS7_9NEOP</name>
<evidence type="ECO:0000313" key="2">
    <source>
        <dbReference type="Proteomes" id="UP000824533"/>
    </source>
</evidence>
<dbReference type="Proteomes" id="UP000824533">
    <property type="component" value="Linkage Group LG02"/>
</dbReference>